<evidence type="ECO:0008006" key="4">
    <source>
        <dbReference type="Google" id="ProtNLM"/>
    </source>
</evidence>
<gene>
    <name evidence="2" type="ORF">HK12_09545</name>
</gene>
<dbReference type="Proteomes" id="UP000194639">
    <property type="component" value="Unassembled WGS sequence"/>
</dbReference>
<sequence>MASSATVTIGCKLPTGLTLRVGTATHTLAGANAATLIGGYGLTQVPEDFWAAWSSNYAEYPPLKLGLVFAQPTAQKAAAQAQEQASLRTGQEAINPQNPSPGITPV</sequence>
<dbReference type="EMBL" id="JOMO01000004">
    <property type="protein sequence ID" value="OUI85184.1"/>
    <property type="molecule type" value="Genomic_DNA"/>
</dbReference>
<dbReference type="AlphaFoldDB" id="A0A252A6J9"/>
<feature type="region of interest" description="Disordered" evidence="1">
    <location>
        <begin position="80"/>
        <end position="106"/>
    </location>
</feature>
<evidence type="ECO:0000313" key="2">
    <source>
        <dbReference type="EMBL" id="OUI85184.1"/>
    </source>
</evidence>
<accession>A0A252A6J9</accession>
<organism evidence="2 3">
    <name type="scientific">Acetobacter orientalis</name>
    <dbReference type="NCBI Taxonomy" id="146474"/>
    <lineage>
        <taxon>Bacteria</taxon>
        <taxon>Pseudomonadati</taxon>
        <taxon>Pseudomonadota</taxon>
        <taxon>Alphaproteobacteria</taxon>
        <taxon>Acetobacterales</taxon>
        <taxon>Acetobacteraceae</taxon>
        <taxon>Acetobacter</taxon>
    </lineage>
</organism>
<proteinExistence type="predicted"/>
<name>A0A252A6J9_9PROT</name>
<dbReference type="RefSeq" id="WP_086551590.1">
    <property type="nucleotide sequence ID" value="NZ_CALGIZ010000044.1"/>
</dbReference>
<feature type="compositionally biased region" description="Polar residues" evidence="1">
    <location>
        <begin position="86"/>
        <end position="97"/>
    </location>
</feature>
<evidence type="ECO:0000313" key="3">
    <source>
        <dbReference type="Proteomes" id="UP000194639"/>
    </source>
</evidence>
<comment type="caution">
    <text evidence="2">The sequence shown here is derived from an EMBL/GenBank/DDBJ whole genome shotgun (WGS) entry which is preliminary data.</text>
</comment>
<protein>
    <recommendedName>
        <fullName evidence="4">Burkholderia phage Bcep781 gp09</fullName>
    </recommendedName>
</protein>
<evidence type="ECO:0000256" key="1">
    <source>
        <dbReference type="SAM" id="MobiDB-lite"/>
    </source>
</evidence>
<reference evidence="2 3" key="1">
    <citation type="submission" date="2014-06" db="EMBL/GenBank/DDBJ databases">
        <authorList>
            <person name="Ju J."/>
            <person name="Zhang J."/>
        </authorList>
    </citation>
    <scope>NUCLEOTIDE SEQUENCE [LARGE SCALE GENOMIC DNA]</scope>
    <source>
        <strain evidence="2">DmW_045</strain>
    </source>
</reference>